<keyword evidence="7" id="KW-0479">Metal-binding</keyword>
<dbReference type="AlphaFoldDB" id="A0A0G0HDW2"/>
<keyword evidence="8" id="KW-0547">Nucleotide-binding</keyword>
<dbReference type="GO" id="GO:0000049">
    <property type="term" value="F:tRNA binding"/>
    <property type="evidence" value="ECO:0007669"/>
    <property type="project" value="UniProtKB-KW"/>
</dbReference>
<comment type="subcellular location">
    <subcellularLocation>
        <location evidence="1">Cytoplasm</location>
    </subcellularLocation>
</comment>
<accession>A0A0G0HDW2</accession>
<evidence type="ECO:0000256" key="10">
    <source>
        <dbReference type="ARBA" id="ARBA00022840"/>
    </source>
</evidence>
<dbReference type="SMART" id="SM00863">
    <property type="entry name" value="tRNA_SAD"/>
    <property type="match status" value="1"/>
</dbReference>
<dbReference type="PATRIC" id="fig|1618545.3.peg.603"/>
<dbReference type="GO" id="GO:0004829">
    <property type="term" value="F:threonine-tRNA ligase activity"/>
    <property type="evidence" value="ECO:0007669"/>
    <property type="project" value="UniProtKB-UniRule"/>
</dbReference>
<dbReference type="SUPFAM" id="SSF55681">
    <property type="entry name" value="Class II aaRS and biotin synthetases"/>
    <property type="match status" value="1"/>
</dbReference>
<evidence type="ECO:0000256" key="6">
    <source>
        <dbReference type="ARBA" id="ARBA00022598"/>
    </source>
</evidence>
<evidence type="ECO:0000259" key="16">
    <source>
        <dbReference type="PROSITE" id="PS50862"/>
    </source>
</evidence>
<dbReference type="InterPro" id="IPR006195">
    <property type="entry name" value="aa-tRNA-synth_II"/>
</dbReference>
<dbReference type="InterPro" id="IPR018163">
    <property type="entry name" value="Thr/Ala-tRNA-synth_IIc_edit"/>
</dbReference>
<organism evidence="17 18">
    <name type="scientific">Candidatus Woesebacteria bacterium GW2011_GWA1_37_7</name>
    <dbReference type="NCBI Taxonomy" id="1618545"/>
    <lineage>
        <taxon>Bacteria</taxon>
        <taxon>Candidatus Woeseibacteriota</taxon>
    </lineage>
</organism>
<dbReference type="PANTHER" id="PTHR11451:SF44">
    <property type="entry name" value="THREONINE--TRNA LIGASE, CHLOROPLASTIC_MITOCHONDRIAL 2"/>
    <property type="match status" value="1"/>
</dbReference>
<gene>
    <name evidence="17" type="ORF">US53_C0040G0009</name>
</gene>
<dbReference type="InterPro" id="IPR047246">
    <property type="entry name" value="ThrRS_anticodon"/>
</dbReference>
<feature type="non-terminal residue" evidence="17">
    <location>
        <position position="1"/>
    </location>
</feature>
<evidence type="ECO:0000256" key="5">
    <source>
        <dbReference type="ARBA" id="ARBA00022555"/>
    </source>
</evidence>
<comment type="similarity">
    <text evidence="2">Belongs to the class-II aminoacyl-tRNA synthetase family.</text>
</comment>
<keyword evidence="9" id="KW-0862">Zinc</keyword>
<dbReference type="NCBIfam" id="TIGR00418">
    <property type="entry name" value="thrS"/>
    <property type="match status" value="1"/>
</dbReference>
<name>A0A0G0HDW2_9BACT</name>
<dbReference type="InterPro" id="IPR033728">
    <property type="entry name" value="ThrRS_core"/>
</dbReference>
<evidence type="ECO:0000256" key="14">
    <source>
        <dbReference type="ARBA" id="ARBA00049515"/>
    </source>
</evidence>
<dbReference type="Pfam" id="PF07973">
    <property type="entry name" value="tRNA_SAD"/>
    <property type="match status" value="1"/>
</dbReference>
<dbReference type="CDD" id="cd00860">
    <property type="entry name" value="ThrRS_anticodon"/>
    <property type="match status" value="1"/>
</dbReference>
<keyword evidence="12" id="KW-0648">Protein biosynthesis</keyword>
<evidence type="ECO:0000256" key="4">
    <source>
        <dbReference type="ARBA" id="ARBA00022490"/>
    </source>
</evidence>
<sequence length="447" mass="51944">NGKKQVSFYKSGSYWDLCRGGHVEHPDKELLYFKLLSVAGAYWKGSEKNPMLTRIYGTVFPTQKELDEYIKMQEEAKKRDHKKLGPAMELFLFHETAPGSPYWLPKGLIILNELLNFWRVEHAKRGYLETSTPLINKKSLWETSGHWDHYKDSMFIADMGENDVYGVKAMNCPNAMVIFGSKTRSYKDLPLRLSDSDVLHRYEKSGELNGLFRVRMFRQDDSHNFISEDQIETEYKEILDIAEQFYGIFNLDYKLRLGTRPEKYMGDKKSWDKAESTLRKILKKSGKEFFIMEGDGAFYGPKVDILMKDAIGREWQMGTIQLDFQQPRRFNLKYTDKDGSEKTPVVVHRVIYGSIERFIGILIENFAGSLIKANIRTELDDRSETLSSKIRDAQNDKVPYMIIIGDKEEKAKKVAVRLRTEKDLGQKDLQEFIKAIKANIENKSLEL</sequence>
<feature type="domain" description="Aminoacyl-transfer RNA synthetases class-II family profile" evidence="16">
    <location>
        <begin position="105"/>
        <end position="365"/>
    </location>
</feature>
<dbReference type="InterPro" id="IPR036621">
    <property type="entry name" value="Anticodon-bd_dom_sf"/>
</dbReference>
<evidence type="ECO:0000256" key="13">
    <source>
        <dbReference type="ARBA" id="ARBA00023146"/>
    </source>
</evidence>
<evidence type="ECO:0000256" key="2">
    <source>
        <dbReference type="ARBA" id="ARBA00008226"/>
    </source>
</evidence>
<dbReference type="STRING" id="1618545.US53_C0040G0009"/>
<keyword evidence="5" id="KW-0820">tRNA-binding</keyword>
<dbReference type="PRINTS" id="PR01047">
    <property type="entry name" value="TRNASYNTHTHR"/>
</dbReference>
<evidence type="ECO:0000313" key="18">
    <source>
        <dbReference type="Proteomes" id="UP000034591"/>
    </source>
</evidence>
<reference evidence="17 18" key="1">
    <citation type="journal article" date="2015" name="Nature">
        <title>rRNA introns, odd ribosomes, and small enigmatic genomes across a large radiation of phyla.</title>
        <authorList>
            <person name="Brown C.T."/>
            <person name="Hug L.A."/>
            <person name="Thomas B.C."/>
            <person name="Sharon I."/>
            <person name="Castelle C.J."/>
            <person name="Singh A."/>
            <person name="Wilkins M.J."/>
            <person name="Williams K.H."/>
            <person name="Banfield J.F."/>
        </authorList>
    </citation>
    <scope>NUCLEOTIDE SEQUENCE [LARGE SCALE GENOMIC DNA]</scope>
</reference>
<dbReference type="Gene3D" id="3.40.50.800">
    <property type="entry name" value="Anticodon-binding domain"/>
    <property type="match status" value="1"/>
</dbReference>
<dbReference type="EC" id="6.1.1.3" evidence="3 15"/>
<dbReference type="InterPro" id="IPR012947">
    <property type="entry name" value="tRNA_SAD"/>
</dbReference>
<dbReference type="SUPFAM" id="SSF55186">
    <property type="entry name" value="ThrRS/AlaRS common domain"/>
    <property type="match status" value="1"/>
</dbReference>
<evidence type="ECO:0000256" key="11">
    <source>
        <dbReference type="ARBA" id="ARBA00022884"/>
    </source>
</evidence>
<dbReference type="Proteomes" id="UP000034591">
    <property type="component" value="Unassembled WGS sequence"/>
</dbReference>
<keyword evidence="13" id="KW-0030">Aminoacyl-tRNA synthetase</keyword>
<dbReference type="Gene3D" id="3.30.930.10">
    <property type="entry name" value="Bira Bifunctional Protein, Domain 2"/>
    <property type="match status" value="1"/>
</dbReference>
<evidence type="ECO:0000256" key="8">
    <source>
        <dbReference type="ARBA" id="ARBA00022741"/>
    </source>
</evidence>
<evidence type="ECO:0000256" key="9">
    <source>
        <dbReference type="ARBA" id="ARBA00022833"/>
    </source>
</evidence>
<comment type="caution">
    <text evidence="17">The sequence shown here is derived from an EMBL/GenBank/DDBJ whole genome shotgun (WGS) entry which is preliminary data.</text>
</comment>
<proteinExistence type="inferred from homology"/>
<dbReference type="FunFam" id="3.30.930.10:FF:000019">
    <property type="entry name" value="Threonine--tRNA ligase"/>
    <property type="match status" value="1"/>
</dbReference>
<evidence type="ECO:0000256" key="7">
    <source>
        <dbReference type="ARBA" id="ARBA00022723"/>
    </source>
</evidence>
<evidence type="ECO:0000256" key="12">
    <source>
        <dbReference type="ARBA" id="ARBA00022917"/>
    </source>
</evidence>
<dbReference type="InterPro" id="IPR045864">
    <property type="entry name" value="aa-tRNA-synth_II/BPL/LPL"/>
</dbReference>
<evidence type="ECO:0000256" key="15">
    <source>
        <dbReference type="NCBIfam" id="TIGR00418"/>
    </source>
</evidence>
<dbReference type="GO" id="GO:0006435">
    <property type="term" value="P:threonyl-tRNA aminoacylation"/>
    <property type="evidence" value="ECO:0007669"/>
    <property type="project" value="UniProtKB-UniRule"/>
</dbReference>
<dbReference type="GO" id="GO:0005524">
    <property type="term" value="F:ATP binding"/>
    <property type="evidence" value="ECO:0007669"/>
    <property type="project" value="UniProtKB-KW"/>
</dbReference>
<dbReference type="PROSITE" id="PS50862">
    <property type="entry name" value="AA_TRNA_LIGASE_II"/>
    <property type="match status" value="1"/>
</dbReference>
<dbReference type="SUPFAM" id="SSF52954">
    <property type="entry name" value="Class II aaRS ABD-related"/>
    <property type="match status" value="1"/>
</dbReference>
<dbReference type="InterPro" id="IPR002320">
    <property type="entry name" value="Thr-tRNA-ligase_IIa"/>
</dbReference>
<keyword evidence="11" id="KW-0694">RNA-binding</keyword>
<protein>
    <recommendedName>
        <fullName evidence="3 15">Threonine--tRNA ligase</fullName>
        <ecNumber evidence="3 15">6.1.1.3</ecNumber>
    </recommendedName>
</protein>
<keyword evidence="6 17" id="KW-0436">Ligase</keyword>
<dbReference type="Gene3D" id="3.30.980.10">
    <property type="entry name" value="Threonyl-trna Synthetase, Chain A, domain 2"/>
    <property type="match status" value="1"/>
</dbReference>
<dbReference type="GO" id="GO:0046872">
    <property type="term" value="F:metal ion binding"/>
    <property type="evidence" value="ECO:0007669"/>
    <property type="project" value="UniProtKB-KW"/>
</dbReference>
<dbReference type="CDD" id="cd00771">
    <property type="entry name" value="ThrRS_core"/>
    <property type="match status" value="1"/>
</dbReference>
<dbReference type="EMBL" id="LBTI01000040">
    <property type="protein sequence ID" value="KKQ36730.1"/>
    <property type="molecule type" value="Genomic_DNA"/>
</dbReference>
<dbReference type="Pfam" id="PF00587">
    <property type="entry name" value="tRNA-synt_2b"/>
    <property type="match status" value="1"/>
</dbReference>
<evidence type="ECO:0000256" key="1">
    <source>
        <dbReference type="ARBA" id="ARBA00004496"/>
    </source>
</evidence>
<evidence type="ECO:0000313" key="17">
    <source>
        <dbReference type="EMBL" id="KKQ36730.1"/>
    </source>
</evidence>
<keyword evidence="4" id="KW-0963">Cytoplasm</keyword>
<evidence type="ECO:0000256" key="3">
    <source>
        <dbReference type="ARBA" id="ARBA00013163"/>
    </source>
</evidence>
<keyword evidence="10" id="KW-0067">ATP-binding</keyword>
<dbReference type="PANTHER" id="PTHR11451">
    <property type="entry name" value="THREONINE-TRNA LIGASE"/>
    <property type="match status" value="1"/>
</dbReference>
<dbReference type="InterPro" id="IPR002314">
    <property type="entry name" value="aa-tRNA-synt_IIb"/>
</dbReference>
<dbReference type="GO" id="GO:0005737">
    <property type="term" value="C:cytoplasm"/>
    <property type="evidence" value="ECO:0007669"/>
    <property type="project" value="UniProtKB-SubCell"/>
</dbReference>
<comment type="catalytic activity">
    <reaction evidence="14">
        <text>tRNA(Thr) + L-threonine + ATP = L-threonyl-tRNA(Thr) + AMP + diphosphate + H(+)</text>
        <dbReference type="Rhea" id="RHEA:24624"/>
        <dbReference type="Rhea" id="RHEA-COMP:9670"/>
        <dbReference type="Rhea" id="RHEA-COMP:9704"/>
        <dbReference type="ChEBI" id="CHEBI:15378"/>
        <dbReference type="ChEBI" id="CHEBI:30616"/>
        <dbReference type="ChEBI" id="CHEBI:33019"/>
        <dbReference type="ChEBI" id="CHEBI:57926"/>
        <dbReference type="ChEBI" id="CHEBI:78442"/>
        <dbReference type="ChEBI" id="CHEBI:78534"/>
        <dbReference type="ChEBI" id="CHEBI:456215"/>
        <dbReference type="EC" id="6.1.1.3"/>
    </reaction>
</comment>